<gene>
    <name evidence="2" type="ORF">TTHT_0332</name>
</gene>
<accession>A0A7R6PYH1</accession>
<dbReference type="SUPFAM" id="SSF82866">
    <property type="entry name" value="Multidrug efflux transporter AcrB transmembrane domain"/>
    <property type="match status" value="2"/>
</dbReference>
<feature type="transmembrane region" description="Helical" evidence="1">
    <location>
        <begin position="862"/>
        <end position="880"/>
    </location>
</feature>
<feature type="transmembrane region" description="Helical" evidence="1">
    <location>
        <begin position="530"/>
        <end position="548"/>
    </location>
</feature>
<evidence type="ECO:0000313" key="3">
    <source>
        <dbReference type="Proteomes" id="UP000595564"/>
    </source>
</evidence>
<protein>
    <submittedName>
        <fullName evidence="2">Hydrophobic/amphiphilic exporter-1, HAE1 family</fullName>
    </submittedName>
</protein>
<dbReference type="Gene3D" id="3.30.70.1320">
    <property type="entry name" value="Multidrug efflux transporter AcrB pore domain like"/>
    <property type="match status" value="1"/>
</dbReference>
<dbReference type="Proteomes" id="UP000595564">
    <property type="component" value="Chromosome"/>
</dbReference>
<dbReference type="SUPFAM" id="SSF82714">
    <property type="entry name" value="Multidrug efflux transporter AcrB TolC docking domain, DN and DC subdomains"/>
    <property type="match status" value="2"/>
</dbReference>
<feature type="transmembrane region" description="Helical" evidence="1">
    <location>
        <begin position="457"/>
        <end position="485"/>
    </location>
</feature>
<dbReference type="PANTHER" id="PTHR32063:SF0">
    <property type="entry name" value="SWARMING MOTILITY PROTEIN SWRC"/>
    <property type="match status" value="1"/>
</dbReference>
<evidence type="ECO:0000256" key="1">
    <source>
        <dbReference type="SAM" id="Phobius"/>
    </source>
</evidence>
<sequence>MRLPEFAVKKPVTVAMLFLGVFILGAVSVFFLSIDLLPKIDPPAISVITTYPGASATDVENDVTKILEDKLSSVNNLDKLLSTSKDNISIVTCKFDWGTNLDVAANDVRDKIDLAMKELPKDIDRPMIFKFNSAMAPVLILSVNAKESYPQLARLAKDVIADNLKKVPGVGTVVIEGERDRQINVFFDPEKLATYHLTTLQVIEAIKKQNIDLPLGSIKTGISEYMLRIPARFKSARELAEMPVLVFNGKVVFLKDIAKVEDGLEEEIGYGLSLGKPSLVMYVQKQSGANTVDVVDRAEKKLDEIRKILPSDVQITEIINTRDSIVKMIDNLKQSLFLGGLIVILITYLFLRSFRTSMIVSLTIPFSLIIGFIGMYLLGYTINVISLMSLTIAIGMVVDNAIVVTENITKKLEKGEQFRKKAAISGASEMGLAITASTLTTVVVFLPMIFAKGITKIIFGQLAVLVTITLLGSLFTALTLAPMLAAKWMSAKGKFAHSKLFTKTEEIYQSIERGYKKLLALAIDNPKKTVALMFGIFFLLLFLVPLIGTEFLPEADNGELNIEIRLNERVRLDEGKRMVKKVAELYDKLVPEKKTYYAFVGRTKKGVGNVLGYEEGNYIIQSGAKLVDKEKRKRSAKEVANVLRKELEKIPGIEKLSVSAMSAYQKIFFSGGGKPISLEIYGDDLPKLREIGNRVKKEFERIPGVVDVTVSLEKPRQEIWVKIDRVKLAKAGLTPADIAYIFRTSFYGNAASKFREGSKDFDIFVRLQDKYRTGMEDLERIKIPLKNGKTVSLSDLVSFEQNLGPVKIERIDRERVVKVEASTYGITLGEATRKIKEALKKTPFPPGYHYKFGGDVEEQRKAFRTLTLLLILGILLVYMVMASQFESLRQPFYIMFSIPFTFTGVIAAFILTNTPLSLISFIGVVMLMGIVVNNAIVLVDYINLLRARGYELAEAIKEAGQSRLRPVLMTTLTTISGTIPMALSRGEGSEMWNELGITLIGGLSVSTLITLIIVPTVYYIFEKRKEVANG</sequence>
<dbReference type="Gene3D" id="3.30.70.1430">
    <property type="entry name" value="Multidrug efflux transporter AcrB pore domain"/>
    <property type="match status" value="2"/>
</dbReference>
<feature type="transmembrane region" description="Helical" evidence="1">
    <location>
        <begin position="995"/>
        <end position="1021"/>
    </location>
</feature>
<feature type="transmembrane region" description="Helical" evidence="1">
    <location>
        <begin position="430"/>
        <end position="451"/>
    </location>
</feature>
<dbReference type="EMBL" id="AP017470">
    <property type="protein sequence ID" value="BBB31948.1"/>
    <property type="molecule type" value="Genomic_DNA"/>
</dbReference>
<feature type="transmembrane region" description="Helical" evidence="1">
    <location>
        <begin position="334"/>
        <end position="351"/>
    </location>
</feature>
<dbReference type="RefSeq" id="WP_201328280.1">
    <property type="nucleotide sequence ID" value="NZ_AP017470.1"/>
</dbReference>
<dbReference type="PANTHER" id="PTHR32063">
    <property type="match status" value="1"/>
</dbReference>
<dbReference type="InterPro" id="IPR027463">
    <property type="entry name" value="AcrB_DN_DC_subdom"/>
</dbReference>
<dbReference type="Gene3D" id="1.20.1640.10">
    <property type="entry name" value="Multidrug efflux transporter AcrB transmembrane domain"/>
    <property type="match status" value="2"/>
</dbReference>
<dbReference type="PRINTS" id="PR00702">
    <property type="entry name" value="ACRIFLAVINRP"/>
</dbReference>
<evidence type="ECO:0000313" key="2">
    <source>
        <dbReference type="EMBL" id="BBB31948.1"/>
    </source>
</evidence>
<organism evidence="2 3">
    <name type="scientific">Thermotomaculum hydrothermale</name>
    <dbReference type="NCBI Taxonomy" id="981385"/>
    <lineage>
        <taxon>Bacteria</taxon>
        <taxon>Pseudomonadati</taxon>
        <taxon>Acidobacteriota</taxon>
        <taxon>Holophagae</taxon>
        <taxon>Thermotomaculales</taxon>
        <taxon>Thermotomaculaceae</taxon>
        <taxon>Thermotomaculum</taxon>
    </lineage>
</organism>
<keyword evidence="1" id="KW-0472">Membrane</keyword>
<feature type="transmembrane region" description="Helical" evidence="1">
    <location>
        <begin position="918"/>
        <end position="943"/>
    </location>
</feature>
<dbReference type="InterPro" id="IPR001036">
    <property type="entry name" value="Acrflvin-R"/>
</dbReference>
<reference evidence="2 3" key="1">
    <citation type="journal article" date="2012" name="Extremophiles">
        <title>Thermotomaculum hydrothermale gen. nov., sp. nov., a novel heterotrophic thermophile within the phylum Acidobacteria from a deep-sea hydrothermal vent chimney in the Southern Okinawa Trough.</title>
        <authorList>
            <person name="Izumi H."/>
            <person name="Nunoura T."/>
            <person name="Miyazaki M."/>
            <person name="Mino S."/>
            <person name="Toki T."/>
            <person name="Takai K."/>
            <person name="Sako Y."/>
            <person name="Sawabe T."/>
            <person name="Nakagawa S."/>
        </authorList>
    </citation>
    <scope>NUCLEOTIDE SEQUENCE [LARGE SCALE GENOMIC DNA]</scope>
    <source>
        <strain evidence="2 3">AC55</strain>
    </source>
</reference>
<keyword evidence="1" id="KW-1133">Transmembrane helix</keyword>
<dbReference type="AlphaFoldDB" id="A0A7R6PYH1"/>
<name>A0A7R6PYH1_9BACT</name>
<feature type="transmembrane region" description="Helical" evidence="1">
    <location>
        <begin position="892"/>
        <end position="912"/>
    </location>
</feature>
<dbReference type="Gene3D" id="3.30.70.1440">
    <property type="entry name" value="Multidrug efflux transporter AcrB pore domain"/>
    <property type="match status" value="1"/>
</dbReference>
<dbReference type="Gene3D" id="3.30.2090.10">
    <property type="entry name" value="Multidrug efflux transporter AcrB TolC docking domain, DN and DC subdomains"/>
    <property type="match status" value="2"/>
</dbReference>
<dbReference type="KEGG" id="thyd:TTHT_0332"/>
<proteinExistence type="predicted"/>
<dbReference type="GO" id="GO:0042910">
    <property type="term" value="F:xenobiotic transmembrane transporter activity"/>
    <property type="evidence" value="ECO:0007669"/>
    <property type="project" value="TreeGrafter"/>
</dbReference>
<keyword evidence="3" id="KW-1185">Reference proteome</keyword>
<feature type="transmembrane region" description="Helical" evidence="1">
    <location>
        <begin position="12"/>
        <end position="34"/>
    </location>
</feature>
<feature type="transmembrane region" description="Helical" evidence="1">
    <location>
        <begin position="384"/>
        <end position="409"/>
    </location>
</feature>
<keyword evidence="1" id="KW-0812">Transmembrane</keyword>
<dbReference type="SUPFAM" id="SSF82693">
    <property type="entry name" value="Multidrug efflux transporter AcrB pore domain, PN1, PN2, PC1 and PC2 subdomains"/>
    <property type="match status" value="2"/>
</dbReference>
<feature type="transmembrane region" description="Helical" evidence="1">
    <location>
        <begin position="964"/>
        <end position="983"/>
    </location>
</feature>
<feature type="transmembrane region" description="Helical" evidence="1">
    <location>
        <begin position="358"/>
        <end position="378"/>
    </location>
</feature>
<dbReference type="GO" id="GO:0005886">
    <property type="term" value="C:plasma membrane"/>
    <property type="evidence" value="ECO:0007669"/>
    <property type="project" value="TreeGrafter"/>
</dbReference>
<dbReference type="Pfam" id="PF00873">
    <property type="entry name" value="ACR_tran"/>
    <property type="match status" value="1"/>
</dbReference>